<dbReference type="AlphaFoldDB" id="A0A8W8JD94"/>
<dbReference type="SUPFAM" id="SSF141255">
    <property type="entry name" value="YccV-like"/>
    <property type="match status" value="1"/>
</dbReference>
<dbReference type="PANTHER" id="PTHR48439:SF1">
    <property type="entry name" value="HEMIMETHYLATED DNA-BINDING DOMAIN-CONTAINING PROTEIN"/>
    <property type="match status" value="1"/>
</dbReference>
<accession>A0A8W8JD94</accession>
<reference evidence="2" key="1">
    <citation type="submission" date="2022-08" db="UniProtKB">
        <authorList>
            <consortium name="EnsemblMetazoa"/>
        </authorList>
    </citation>
    <scope>IDENTIFICATION</scope>
    <source>
        <strain evidence="2">05x7-T-G4-1.051#20</strain>
    </source>
</reference>
<dbReference type="PANTHER" id="PTHR48439">
    <property type="entry name" value="HEMIMETHYLATED DNA-BINDING DOMAIN-CONTAINING PROTEIN"/>
    <property type="match status" value="1"/>
</dbReference>
<evidence type="ECO:0000259" key="1">
    <source>
        <dbReference type="SMART" id="SM00992"/>
    </source>
</evidence>
<dbReference type="InterPro" id="IPR036623">
    <property type="entry name" value="Hemimethylated_DNA-bd_sf"/>
</dbReference>
<dbReference type="OMA" id="ISRWCGS"/>
<dbReference type="NCBIfam" id="TIGR02097">
    <property type="entry name" value="yccV"/>
    <property type="match status" value="1"/>
</dbReference>
<dbReference type="Pfam" id="PF08755">
    <property type="entry name" value="YccV-like"/>
    <property type="match status" value="1"/>
</dbReference>
<protein>
    <recommendedName>
        <fullName evidence="1">Hemimethylated DNA-binding domain-containing protein</fullName>
    </recommendedName>
</protein>
<dbReference type="Proteomes" id="UP000005408">
    <property type="component" value="Unassembled WGS sequence"/>
</dbReference>
<dbReference type="EnsemblMetazoa" id="G18615.3">
    <property type="protein sequence ID" value="G18615.3:cds"/>
    <property type="gene ID" value="G18615"/>
</dbReference>
<dbReference type="EnsemblMetazoa" id="G18615.2">
    <property type="protein sequence ID" value="G18615.2:cds"/>
    <property type="gene ID" value="G18615"/>
</dbReference>
<dbReference type="GO" id="GO:0003677">
    <property type="term" value="F:DNA binding"/>
    <property type="evidence" value="ECO:0007669"/>
    <property type="project" value="InterPro"/>
</dbReference>
<dbReference type="InterPro" id="IPR053189">
    <property type="entry name" value="Clp_protease_adapter_ClpF"/>
</dbReference>
<dbReference type="InterPro" id="IPR011722">
    <property type="entry name" value="Hemimethylated_DNA-bd_dom"/>
</dbReference>
<evidence type="ECO:0000313" key="2">
    <source>
        <dbReference type="EnsemblMetazoa" id="G18615.1:cds"/>
    </source>
</evidence>
<proteinExistence type="predicted"/>
<feature type="domain" description="Hemimethylated DNA-binding" evidence="1">
    <location>
        <begin position="113"/>
        <end position="214"/>
    </location>
</feature>
<organism evidence="2 3">
    <name type="scientific">Magallana gigas</name>
    <name type="common">Pacific oyster</name>
    <name type="synonym">Crassostrea gigas</name>
    <dbReference type="NCBI Taxonomy" id="29159"/>
    <lineage>
        <taxon>Eukaryota</taxon>
        <taxon>Metazoa</taxon>
        <taxon>Spiralia</taxon>
        <taxon>Lophotrochozoa</taxon>
        <taxon>Mollusca</taxon>
        <taxon>Bivalvia</taxon>
        <taxon>Autobranchia</taxon>
        <taxon>Pteriomorphia</taxon>
        <taxon>Ostreida</taxon>
        <taxon>Ostreoidea</taxon>
        <taxon>Ostreidae</taxon>
        <taxon>Magallana</taxon>
    </lineage>
</organism>
<dbReference type="Gene3D" id="2.30.30.390">
    <property type="entry name" value="Hemimethylated DNA-binding domain"/>
    <property type="match status" value="1"/>
</dbReference>
<evidence type="ECO:0000313" key="3">
    <source>
        <dbReference type="Proteomes" id="UP000005408"/>
    </source>
</evidence>
<dbReference type="SMART" id="SM00992">
    <property type="entry name" value="YccV-like"/>
    <property type="match status" value="1"/>
</dbReference>
<dbReference type="EnsemblMetazoa" id="G18615.1">
    <property type="protein sequence ID" value="G18615.1:cds"/>
    <property type="gene ID" value="G18615"/>
</dbReference>
<dbReference type="OrthoDB" id="28868at2759"/>
<keyword evidence="3" id="KW-1185">Reference proteome</keyword>
<name>A0A8W8JD94_MAGGI</name>
<sequence length="224" mass="26056">MPLDRRAGLQLGLLLMAVPLQYIVSRYMTTNESQRSYAIRNLFNSAAGFKERYLSWKSWQQWCMSFIFRDEPGSYAGQDDLNGESPALEVMKFKDPEGYFGASTEPRSPRPPEVRYGVGQVIRHKIWGYRGVIVAWDPQARAPEGWVEQNHRKDKPQWRTQPNYAILVDTRDRMTPQLTYVPQENIDIISNVKIMHPGIENYFEGFDGAQYIPRPWLKAVFPHD</sequence>